<dbReference type="AlphaFoldDB" id="A0AAE0IVY1"/>
<protein>
    <submittedName>
        <fullName evidence="2">Uncharacterized protein</fullName>
    </submittedName>
</protein>
<feature type="region of interest" description="Disordered" evidence="1">
    <location>
        <begin position="154"/>
        <end position="220"/>
    </location>
</feature>
<reference evidence="2" key="2">
    <citation type="submission" date="2023-06" db="EMBL/GenBank/DDBJ databases">
        <authorList>
            <consortium name="Lawrence Berkeley National Laboratory"/>
            <person name="Haridas S."/>
            <person name="Hensen N."/>
            <person name="Bonometti L."/>
            <person name="Westerberg I."/>
            <person name="Brannstrom I.O."/>
            <person name="Guillou S."/>
            <person name="Cros-Aarteil S."/>
            <person name="Calhoun S."/>
            <person name="Kuo A."/>
            <person name="Mondo S."/>
            <person name="Pangilinan J."/>
            <person name="Riley R."/>
            <person name="Labutti K."/>
            <person name="Andreopoulos B."/>
            <person name="Lipzen A."/>
            <person name="Chen C."/>
            <person name="Yanf M."/>
            <person name="Daum C."/>
            <person name="Ng V."/>
            <person name="Clum A."/>
            <person name="Steindorff A."/>
            <person name="Ohm R."/>
            <person name="Martin F."/>
            <person name="Silar P."/>
            <person name="Natvig D."/>
            <person name="Lalanne C."/>
            <person name="Gautier V."/>
            <person name="Ament-Velasquez S.L."/>
            <person name="Kruys A."/>
            <person name="Hutchinson M.I."/>
            <person name="Powell A.J."/>
            <person name="Barry K."/>
            <person name="Miller A.N."/>
            <person name="Grigoriev I.V."/>
            <person name="Debuchy R."/>
            <person name="Gladieux P."/>
            <person name="Thoren M.H."/>
            <person name="Johannesson H."/>
        </authorList>
    </citation>
    <scope>NUCLEOTIDE SEQUENCE</scope>
    <source>
        <strain evidence="2">SMH4131-1</strain>
    </source>
</reference>
<accession>A0AAE0IVY1</accession>
<feature type="region of interest" description="Disordered" evidence="1">
    <location>
        <begin position="471"/>
        <end position="576"/>
    </location>
</feature>
<name>A0AAE0IVY1_9PEZI</name>
<organism evidence="2 3">
    <name type="scientific">Cercophora scortea</name>
    <dbReference type="NCBI Taxonomy" id="314031"/>
    <lineage>
        <taxon>Eukaryota</taxon>
        <taxon>Fungi</taxon>
        <taxon>Dikarya</taxon>
        <taxon>Ascomycota</taxon>
        <taxon>Pezizomycotina</taxon>
        <taxon>Sordariomycetes</taxon>
        <taxon>Sordariomycetidae</taxon>
        <taxon>Sordariales</taxon>
        <taxon>Lasiosphaeriaceae</taxon>
        <taxon>Cercophora</taxon>
    </lineage>
</organism>
<evidence type="ECO:0000313" key="3">
    <source>
        <dbReference type="Proteomes" id="UP001286456"/>
    </source>
</evidence>
<feature type="compositionally biased region" description="Basic and acidic residues" evidence="1">
    <location>
        <begin position="189"/>
        <end position="204"/>
    </location>
</feature>
<keyword evidence="3" id="KW-1185">Reference proteome</keyword>
<feature type="compositionally biased region" description="Basic and acidic residues" evidence="1">
    <location>
        <begin position="475"/>
        <end position="491"/>
    </location>
</feature>
<evidence type="ECO:0000256" key="1">
    <source>
        <dbReference type="SAM" id="MobiDB-lite"/>
    </source>
</evidence>
<feature type="compositionally biased region" description="Polar residues" evidence="1">
    <location>
        <begin position="158"/>
        <end position="167"/>
    </location>
</feature>
<feature type="compositionally biased region" description="Basic and acidic residues" evidence="1">
    <location>
        <begin position="434"/>
        <end position="452"/>
    </location>
</feature>
<proteinExistence type="predicted"/>
<evidence type="ECO:0000313" key="2">
    <source>
        <dbReference type="EMBL" id="KAK3332259.1"/>
    </source>
</evidence>
<feature type="compositionally biased region" description="Polar residues" evidence="1">
    <location>
        <begin position="34"/>
        <end position="46"/>
    </location>
</feature>
<feature type="region of interest" description="Disordered" evidence="1">
    <location>
        <begin position="1"/>
        <end position="62"/>
    </location>
</feature>
<feature type="compositionally biased region" description="Acidic residues" evidence="1">
    <location>
        <begin position="366"/>
        <end position="375"/>
    </location>
</feature>
<feature type="compositionally biased region" description="Basic and acidic residues" evidence="1">
    <location>
        <begin position="546"/>
        <end position="555"/>
    </location>
</feature>
<gene>
    <name evidence="2" type="ORF">B0T19DRAFT_398037</name>
</gene>
<feature type="compositionally biased region" description="Basic residues" evidence="1">
    <location>
        <begin position="531"/>
        <end position="545"/>
    </location>
</feature>
<dbReference type="EMBL" id="JAUEPO010000002">
    <property type="protein sequence ID" value="KAK3332259.1"/>
    <property type="molecule type" value="Genomic_DNA"/>
</dbReference>
<feature type="compositionally biased region" description="Basic and acidic residues" evidence="1">
    <location>
        <begin position="49"/>
        <end position="59"/>
    </location>
</feature>
<feature type="compositionally biased region" description="Basic and acidic residues" evidence="1">
    <location>
        <begin position="376"/>
        <end position="387"/>
    </location>
</feature>
<reference evidence="2" key="1">
    <citation type="journal article" date="2023" name="Mol. Phylogenet. Evol.">
        <title>Genome-scale phylogeny and comparative genomics of the fungal order Sordariales.</title>
        <authorList>
            <person name="Hensen N."/>
            <person name="Bonometti L."/>
            <person name="Westerberg I."/>
            <person name="Brannstrom I.O."/>
            <person name="Guillou S."/>
            <person name="Cros-Aarteil S."/>
            <person name="Calhoun S."/>
            <person name="Haridas S."/>
            <person name="Kuo A."/>
            <person name="Mondo S."/>
            <person name="Pangilinan J."/>
            <person name="Riley R."/>
            <person name="LaButti K."/>
            <person name="Andreopoulos B."/>
            <person name="Lipzen A."/>
            <person name="Chen C."/>
            <person name="Yan M."/>
            <person name="Daum C."/>
            <person name="Ng V."/>
            <person name="Clum A."/>
            <person name="Steindorff A."/>
            <person name="Ohm R.A."/>
            <person name="Martin F."/>
            <person name="Silar P."/>
            <person name="Natvig D.O."/>
            <person name="Lalanne C."/>
            <person name="Gautier V."/>
            <person name="Ament-Velasquez S.L."/>
            <person name="Kruys A."/>
            <person name="Hutchinson M.I."/>
            <person name="Powell A.J."/>
            <person name="Barry K."/>
            <person name="Miller A.N."/>
            <person name="Grigoriev I.V."/>
            <person name="Debuchy R."/>
            <person name="Gladieux P."/>
            <person name="Hiltunen Thoren M."/>
            <person name="Johannesson H."/>
        </authorList>
    </citation>
    <scope>NUCLEOTIDE SEQUENCE</scope>
    <source>
        <strain evidence="2">SMH4131-1</strain>
    </source>
</reference>
<comment type="caution">
    <text evidence="2">The sequence shown here is derived from an EMBL/GenBank/DDBJ whole genome shotgun (WGS) entry which is preliminary data.</text>
</comment>
<dbReference type="Proteomes" id="UP001286456">
    <property type="component" value="Unassembled WGS sequence"/>
</dbReference>
<sequence>MTDLDLPIFENPTARRGSRNPQPPTQSPSFQSTGLSSPLTLQSPDTTVDDQRSTEETLRQRGAGLRQRFTAFKRHILDEVEDELASYAERLDDLTMGDLAREIAHDLLRRYPKDINVYGRTPAPHTRPTTESPVVTAARATNPLSSWRASTKERPIGTVNNPLSNWHASMKQPPVTTVDDRSVATVARPGDEDSDLKILPRDPEPTPARPKTVVSRAPWNKNTGVANSLTAEARTQKGSIHYTSLELDYIFRRPNVGPGWFILRCDEFRFMNPGYPYWVHHFYRDPFDVGPKRMSWATRHFIGRVACHGGKPVQRMTNDQMVQVFGYEAKPSKRKGITIKDSGSASDDAESPAKNAVKRKSFLTDDNSESDDSEDLAEHIVKREGEANARFPEARSQAEPSIAPPKAKPSRRKTSFRVEGNSASDDSEGLAENIVKREDKANVKEDEKAVEKIHGRPDWISVGTWTMSEGGVALDESRQAMDKSNKPRTSCDKPAATATRHRRKDSKRLDKDLPRSPTTTPEDNPPYRTTRPSRRKRRRRRRKKGRTLDCARDGNSDDDEERGGKPSTAPAADPRT</sequence>
<feature type="region of interest" description="Disordered" evidence="1">
    <location>
        <begin position="336"/>
        <end position="452"/>
    </location>
</feature>